<dbReference type="InterPro" id="IPR010427">
    <property type="entry name" value="DUF1023"/>
</dbReference>
<reference evidence="4" key="1">
    <citation type="journal article" date="2019" name="Int. J. Syst. Evol. Microbiol.">
        <title>The Global Catalogue of Microorganisms (GCM) 10K type strain sequencing project: providing services to taxonomists for standard genome sequencing and annotation.</title>
        <authorList>
            <consortium name="The Broad Institute Genomics Platform"/>
            <consortium name="The Broad Institute Genome Sequencing Center for Infectious Disease"/>
            <person name="Wu L."/>
            <person name="Ma J."/>
        </authorList>
    </citation>
    <scope>NUCLEOTIDE SEQUENCE [LARGE SCALE GENOMIC DNA]</scope>
    <source>
        <strain evidence="4">CGMCC 4.1437</strain>
    </source>
</reference>
<organism evidence="3 4">
    <name type="scientific">Kitasatospora misakiensis</name>
    <dbReference type="NCBI Taxonomy" id="67330"/>
    <lineage>
        <taxon>Bacteria</taxon>
        <taxon>Bacillati</taxon>
        <taxon>Actinomycetota</taxon>
        <taxon>Actinomycetes</taxon>
        <taxon>Kitasatosporales</taxon>
        <taxon>Streptomycetaceae</taxon>
        <taxon>Kitasatospora</taxon>
    </lineage>
</organism>
<protein>
    <submittedName>
        <fullName evidence="3">Alpha/beta hydrolase</fullName>
    </submittedName>
</protein>
<evidence type="ECO:0000256" key="1">
    <source>
        <dbReference type="SAM" id="MobiDB-lite"/>
    </source>
</evidence>
<dbReference type="Pfam" id="PF06259">
    <property type="entry name" value="Abhydrolase_8"/>
    <property type="match status" value="1"/>
</dbReference>
<dbReference type="RefSeq" id="WP_380229051.1">
    <property type="nucleotide sequence ID" value="NZ_JBHSOF010000056.1"/>
</dbReference>
<dbReference type="InterPro" id="IPR029058">
    <property type="entry name" value="AB_hydrolase_fold"/>
</dbReference>
<evidence type="ECO:0000313" key="4">
    <source>
        <dbReference type="Proteomes" id="UP001595975"/>
    </source>
</evidence>
<gene>
    <name evidence="3" type="ORF">ACFP3U_30990</name>
</gene>
<keyword evidence="4" id="KW-1185">Reference proteome</keyword>
<feature type="domain" description="DUF1023" evidence="2">
    <location>
        <begin position="311"/>
        <end position="486"/>
    </location>
</feature>
<keyword evidence="3" id="KW-0378">Hydrolase</keyword>
<evidence type="ECO:0000259" key="2">
    <source>
        <dbReference type="Pfam" id="PF06259"/>
    </source>
</evidence>
<sequence length="549" mass="58935">MSSYFELLLRFDPNGLRDAAKSWRGLSSSVREADIRHRSQVNGPLRHMKWSGKDAEYAFSTLERTEQILEIVRVESAAVALALDTVADRMYQAQTNLRNAVHRAEEWGLSIASDGTVNLPVQSYADQHDADGQADRKALVTLRGEAQERVNKALTDAREASDKGDLALSRLDADILTRPRVFGAAAETARDVRDVEKDLGLTSPYIPENTDPQKSADWWKSLTPEQQAGYLALHPDQVGQLDGLPSTVRDEANRLVLEQQLDELKSGDARGSGLTFEEYNKREGALRELKERLDQQDGESAEKQLFLLGLDAKGDGKAIVALGNPDTADHTAVMVPGTGTTLASMPGQITRVTALQDSAIDAGHGNKNVSVISWLGYDAPEIPPESLGVMGTGRANDGAEAMRRFTTGTRVAQGDHHSHLTVIGHSYGTTAVGAAAAGGQGLGADDIVAIASPGMTVTEAEKLHIDPSHFWVGAADDDNIRKVAGLTLGDDPMFEGFGGNNIQIDTSGHSGYWDENSQSLANQGRIIAGQPPNTVPKEAEVDPNVAPGI</sequence>
<accession>A0ABW0XFZ4</accession>
<evidence type="ECO:0000313" key="3">
    <source>
        <dbReference type="EMBL" id="MFC5667381.1"/>
    </source>
</evidence>
<dbReference type="SUPFAM" id="SSF53474">
    <property type="entry name" value="alpha/beta-Hydrolases"/>
    <property type="match status" value="1"/>
</dbReference>
<proteinExistence type="predicted"/>
<dbReference type="Proteomes" id="UP001595975">
    <property type="component" value="Unassembled WGS sequence"/>
</dbReference>
<feature type="region of interest" description="Disordered" evidence="1">
    <location>
        <begin position="530"/>
        <end position="549"/>
    </location>
</feature>
<dbReference type="GO" id="GO:0016787">
    <property type="term" value="F:hydrolase activity"/>
    <property type="evidence" value="ECO:0007669"/>
    <property type="project" value="UniProtKB-KW"/>
</dbReference>
<name>A0ABW0XFZ4_9ACTN</name>
<comment type="caution">
    <text evidence="3">The sequence shown here is derived from an EMBL/GenBank/DDBJ whole genome shotgun (WGS) entry which is preliminary data.</text>
</comment>
<dbReference type="EMBL" id="JBHSOF010000056">
    <property type="protein sequence ID" value="MFC5667381.1"/>
    <property type="molecule type" value="Genomic_DNA"/>
</dbReference>